<evidence type="ECO:0000313" key="2">
    <source>
        <dbReference type="Proteomes" id="UP001057402"/>
    </source>
</evidence>
<sequence length="153" mass="16743">MLVYRAIILNNVAENNILFMMLSKSKSSSNEGSTASFSPATNAPETIAPLAAYALPPKPLAETVMLEQYNGLNGEKYIRKRNRPLTNEELDGMSLHEGYKKLESPVSYVSSGTPARKILASPTPMATPPYVTQQLDVTKEAIGSFPFMKPKGY</sequence>
<name>A0ACB9R0V2_9MYRT</name>
<proteinExistence type="predicted"/>
<reference evidence="2" key="1">
    <citation type="journal article" date="2023" name="Front. Plant Sci.">
        <title>Chromosomal-level genome assembly of Melastoma candidum provides insights into trichome evolution.</title>
        <authorList>
            <person name="Zhong Y."/>
            <person name="Wu W."/>
            <person name="Sun C."/>
            <person name="Zou P."/>
            <person name="Liu Y."/>
            <person name="Dai S."/>
            <person name="Zhou R."/>
        </authorList>
    </citation>
    <scope>NUCLEOTIDE SEQUENCE [LARGE SCALE GENOMIC DNA]</scope>
</reference>
<gene>
    <name evidence="1" type="ORF">MLD38_010187</name>
</gene>
<evidence type="ECO:0000313" key="1">
    <source>
        <dbReference type="EMBL" id="KAI4371891.1"/>
    </source>
</evidence>
<keyword evidence="2" id="KW-1185">Reference proteome</keyword>
<protein>
    <submittedName>
        <fullName evidence="1">Uncharacterized protein</fullName>
    </submittedName>
</protein>
<comment type="caution">
    <text evidence="1">The sequence shown here is derived from an EMBL/GenBank/DDBJ whole genome shotgun (WGS) entry which is preliminary data.</text>
</comment>
<organism evidence="1 2">
    <name type="scientific">Melastoma candidum</name>
    <dbReference type="NCBI Taxonomy" id="119954"/>
    <lineage>
        <taxon>Eukaryota</taxon>
        <taxon>Viridiplantae</taxon>
        <taxon>Streptophyta</taxon>
        <taxon>Embryophyta</taxon>
        <taxon>Tracheophyta</taxon>
        <taxon>Spermatophyta</taxon>
        <taxon>Magnoliopsida</taxon>
        <taxon>eudicotyledons</taxon>
        <taxon>Gunneridae</taxon>
        <taxon>Pentapetalae</taxon>
        <taxon>rosids</taxon>
        <taxon>malvids</taxon>
        <taxon>Myrtales</taxon>
        <taxon>Melastomataceae</taxon>
        <taxon>Melastomatoideae</taxon>
        <taxon>Melastomateae</taxon>
        <taxon>Melastoma</taxon>
    </lineage>
</organism>
<accession>A0ACB9R0V2</accession>
<dbReference type="EMBL" id="CM042883">
    <property type="protein sequence ID" value="KAI4371891.1"/>
    <property type="molecule type" value="Genomic_DNA"/>
</dbReference>
<dbReference type="Proteomes" id="UP001057402">
    <property type="component" value="Chromosome 4"/>
</dbReference>